<evidence type="ECO:0000313" key="2">
    <source>
        <dbReference type="Proteomes" id="UP000594638"/>
    </source>
</evidence>
<name>A0A8S0UFN8_OLEEU</name>
<dbReference type="Pfam" id="PF02330">
    <property type="entry name" value="MAM33"/>
    <property type="match status" value="1"/>
</dbReference>
<protein>
    <submittedName>
        <fullName evidence="1">Mitochondrial acidic MAM33</fullName>
    </submittedName>
</protein>
<dbReference type="PANTHER" id="PTHR10826">
    <property type="entry name" value="COMPLEMENT COMPONENT 1"/>
    <property type="match status" value="1"/>
</dbReference>
<accession>A0A8S0UFN8</accession>
<dbReference type="FunFam" id="3.10.280.10:FF:000006">
    <property type="entry name" value="Mitochondrial glycoprotein, expressed"/>
    <property type="match status" value="1"/>
</dbReference>
<dbReference type="AlphaFoldDB" id="A0A8S0UFN8"/>
<sequence length="223" mass="25150">MPRVTPILRRAHKAIEELDLLKVLQSEINHELSSHRFQTGESGSPEDFVLEWDSPKSQDVVLRKKCASGEEVAISALLGRDTFQGDGSFPREALVKICVKKPGLNSLLQFDCVASRKGGNESEFDIQNANYMHSPSSLDSSFYKGPPFSSLDPDLQHELKQYLATRGIGEDFINFLLLYLHRKEQGQYVNWLQKLKDIIGENSERHLHGAEFVPHSNVTSKKS</sequence>
<dbReference type="InterPro" id="IPR036561">
    <property type="entry name" value="MAM33_sf"/>
</dbReference>
<dbReference type="OrthoDB" id="278212at2759"/>
<comment type="caution">
    <text evidence="1">The sequence shown here is derived from an EMBL/GenBank/DDBJ whole genome shotgun (WGS) entry which is preliminary data.</text>
</comment>
<keyword evidence="2" id="KW-1185">Reference proteome</keyword>
<organism evidence="1 2">
    <name type="scientific">Olea europaea subsp. europaea</name>
    <dbReference type="NCBI Taxonomy" id="158383"/>
    <lineage>
        <taxon>Eukaryota</taxon>
        <taxon>Viridiplantae</taxon>
        <taxon>Streptophyta</taxon>
        <taxon>Embryophyta</taxon>
        <taxon>Tracheophyta</taxon>
        <taxon>Spermatophyta</taxon>
        <taxon>Magnoliopsida</taxon>
        <taxon>eudicotyledons</taxon>
        <taxon>Gunneridae</taxon>
        <taxon>Pentapetalae</taxon>
        <taxon>asterids</taxon>
        <taxon>lamiids</taxon>
        <taxon>Lamiales</taxon>
        <taxon>Oleaceae</taxon>
        <taxon>Oleeae</taxon>
        <taxon>Olea</taxon>
    </lineage>
</organism>
<dbReference type="InterPro" id="IPR003428">
    <property type="entry name" value="MAM33"/>
</dbReference>
<dbReference type="PANTHER" id="PTHR10826:SF1">
    <property type="entry name" value="COMPLEMENT COMPONENT 1 Q SUBCOMPONENT-BINDING PROTEIN, MITOCHONDRIAL"/>
    <property type="match status" value="1"/>
</dbReference>
<dbReference type="GO" id="GO:0005759">
    <property type="term" value="C:mitochondrial matrix"/>
    <property type="evidence" value="ECO:0007669"/>
    <property type="project" value="InterPro"/>
</dbReference>
<reference evidence="1 2" key="1">
    <citation type="submission" date="2019-12" db="EMBL/GenBank/DDBJ databases">
        <authorList>
            <person name="Alioto T."/>
            <person name="Alioto T."/>
            <person name="Gomez Garrido J."/>
        </authorList>
    </citation>
    <scope>NUCLEOTIDE SEQUENCE [LARGE SCALE GENOMIC DNA]</scope>
</reference>
<dbReference type="Gramene" id="OE9A015764T2">
    <property type="protein sequence ID" value="OE9A015764C2"/>
    <property type="gene ID" value="OE9A015764"/>
</dbReference>
<gene>
    <name evidence="1" type="ORF">OLEA9_A015764</name>
</gene>
<proteinExistence type="predicted"/>
<dbReference type="Gene3D" id="3.10.280.10">
    <property type="entry name" value="Mitochondrial glycoprotein"/>
    <property type="match status" value="1"/>
</dbReference>
<dbReference type="SUPFAM" id="SSF54529">
    <property type="entry name" value="Mitochondrial glycoprotein MAM33-like"/>
    <property type="match status" value="1"/>
</dbReference>
<dbReference type="Proteomes" id="UP000594638">
    <property type="component" value="Unassembled WGS sequence"/>
</dbReference>
<dbReference type="EMBL" id="CACTIH010007703">
    <property type="protein sequence ID" value="CAA3017443.1"/>
    <property type="molecule type" value="Genomic_DNA"/>
</dbReference>
<evidence type="ECO:0000313" key="1">
    <source>
        <dbReference type="EMBL" id="CAA3017443.1"/>
    </source>
</evidence>